<accession>A0A4P9A2C9</accession>
<comment type="similarity">
    <text evidence="3">Belongs to the Nudix hydrolase family.</text>
</comment>
<keyword evidence="6" id="KW-1185">Reference proteome</keyword>
<feature type="domain" description="Nudix hydrolase" evidence="4">
    <location>
        <begin position="5"/>
        <end position="134"/>
    </location>
</feature>
<dbReference type="PANTHER" id="PTHR43046">
    <property type="entry name" value="GDP-MANNOSE MANNOSYL HYDROLASE"/>
    <property type="match status" value="1"/>
</dbReference>
<evidence type="ECO:0000256" key="3">
    <source>
        <dbReference type="RuleBase" id="RU003476"/>
    </source>
</evidence>
<dbReference type="InterPro" id="IPR020084">
    <property type="entry name" value="NUDIX_hydrolase_CS"/>
</dbReference>
<dbReference type="KEGG" id="nft:FBF37_00285"/>
<dbReference type="InterPro" id="IPR015797">
    <property type="entry name" value="NUDIX_hydrolase-like_dom_sf"/>
</dbReference>
<comment type="cofactor">
    <cofactor evidence="1">
        <name>Mg(2+)</name>
        <dbReference type="ChEBI" id="CHEBI:18420"/>
    </cofactor>
</comment>
<dbReference type="PANTHER" id="PTHR43046:SF14">
    <property type="entry name" value="MUTT_NUDIX FAMILY PROTEIN"/>
    <property type="match status" value="1"/>
</dbReference>
<name>A0A4P9A2C9_9BACT</name>
<dbReference type="InterPro" id="IPR000086">
    <property type="entry name" value="NUDIX_hydrolase_dom"/>
</dbReference>
<keyword evidence="2 3" id="KW-0378">Hydrolase</keyword>
<evidence type="ECO:0000259" key="4">
    <source>
        <dbReference type="PROSITE" id="PS51462"/>
    </source>
</evidence>
<gene>
    <name evidence="5" type="ORF">FBF37_00285</name>
</gene>
<dbReference type="Gene3D" id="3.90.79.10">
    <property type="entry name" value="Nucleoside Triphosphate Pyrophosphohydrolase"/>
    <property type="match status" value="1"/>
</dbReference>
<dbReference type="InterPro" id="IPR020476">
    <property type="entry name" value="Nudix_hydrolase"/>
</dbReference>
<dbReference type="EMBL" id="CP040004">
    <property type="protein sequence ID" value="QCT41923.1"/>
    <property type="molecule type" value="Genomic_DNA"/>
</dbReference>
<dbReference type="Proteomes" id="UP000310639">
    <property type="component" value="Chromosome"/>
</dbReference>
<evidence type="ECO:0000256" key="2">
    <source>
        <dbReference type="ARBA" id="ARBA00022801"/>
    </source>
</evidence>
<proteinExistence type="inferred from homology"/>
<evidence type="ECO:0000313" key="5">
    <source>
        <dbReference type="EMBL" id="QCT41923.1"/>
    </source>
</evidence>
<dbReference type="PRINTS" id="PR00502">
    <property type="entry name" value="NUDIXFAMILY"/>
</dbReference>
<dbReference type="SUPFAM" id="SSF55811">
    <property type="entry name" value="Nudix"/>
    <property type="match status" value="1"/>
</dbReference>
<dbReference type="GO" id="GO:0016787">
    <property type="term" value="F:hydrolase activity"/>
    <property type="evidence" value="ECO:0007669"/>
    <property type="project" value="UniProtKB-KW"/>
</dbReference>
<dbReference type="RefSeq" id="WP_138078370.1">
    <property type="nucleotide sequence ID" value="NZ_CP040004.1"/>
</dbReference>
<dbReference type="OrthoDB" id="9816289at2"/>
<dbReference type="AlphaFoldDB" id="A0A4P9A2C9"/>
<reference evidence="5 6" key="1">
    <citation type="submission" date="2019-04" db="EMBL/GenBank/DDBJ databases">
        <title>Saccharibacteria TM7 genomes.</title>
        <authorList>
            <person name="Bor B."/>
            <person name="He X."/>
            <person name="Chen T."/>
            <person name="Dewhirst F.E."/>
        </authorList>
    </citation>
    <scope>NUCLEOTIDE SEQUENCE [LARGE SCALE GENOMIC DNA]</scope>
    <source>
        <strain evidence="5 6">BB001</strain>
    </source>
</reference>
<organism evidence="5 6">
    <name type="scientific">Candidatus Nanosynbacter featherlites</name>
    <dbReference type="NCBI Taxonomy" id="2572088"/>
    <lineage>
        <taxon>Bacteria</taxon>
        <taxon>Candidatus Saccharimonadota</taxon>
        <taxon>Candidatus Saccharimonadia</taxon>
        <taxon>Candidatus Nanosynbacterales</taxon>
        <taxon>Candidatus Nanosynbacteraceae</taxon>
        <taxon>Candidatus Nanosynbacter</taxon>
    </lineage>
</organism>
<sequence length="136" mass="15568">MTEQLFQIGIKALIQNDEHQILLLKSQDYWDIPGGRMDQGEDIEAALLRELHEEIGVDHIANNQLWDVAKAVKQLPYDDMMTSLMLIVYHVQLPADQIPRSCEPGVTLHWVSPEQAADYLKNKYPEAFRQAIAQLS</sequence>
<dbReference type="PROSITE" id="PS00893">
    <property type="entry name" value="NUDIX_BOX"/>
    <property type="match status" value="1"/>
</dbReference>
<evidence type="ECO:0000256" key="1">
    <source>
        <dbReference type="ARBA" id="ARBA00001946"/>
    </source>
</evidence>
<dbReference type="Pfam" id="PF00293">
    <property type="entry name" value="NUDIX"/>
    <property type="match status" value="1"/>
</dbReference>
<dbReference type="CDD" id="cd02883">
    <property type="entry name" value="NUDIX_Hydrolase"/>
    <property type="match status" value="1"/>
</dbReference>
<dbReference type="PROSITE" id="PS51462">
    <property type="entry name" value="NUDIX"/>
    <property type="match status" value="1"/>
</dbReference>
<evidence type="ECO:0000313" key="6">
    <source>
        <dbReference type="Proteomes" id="UP000310639"/>
    </source>
</evidence>
<protein>
    <submittedName>
        <fullName evidence="5">NUDIX hydrolase</fullName>
    </submittedName>
</protein>